<proteinExistence type="predicted"/>
<gene>
    <name evidence="5" type="ORF">HY834_08810</name>
</gene>
<evidence type="ECO:0000313" key="6">
    <source>
        <dbReference type="Proteomes" id="UP000782610"/>
    </source>
</evidence>
<keyword evidence="1" id="KW-0436">Ligase</keyword>
<evidence type="ECO:0000313" key="5">
    <source>
        <dbReference type="EMBL" id="MBI4921837.1"/>
    </source>
</evidence>
<evidence type="ECO:0000259" key="4">
    <source>
        <dbReference type="Pfam" id="PF08245"/>
    </source>
</evidence>
<feature type="domain" description="Mur ligase central" evidence="4">
    <location>
        <begin position="48"/>
        <end position="234"/>
    </location>
</feature>
<keyword evidence="3" id="KW-0067">ATP-binding</keyword>
<dbReference type="AlphaFoldDB" id="A0A933L2D5"/>
<dbReference type="PANTHER" id="PTHR43024">
    <property type="entry name" value="UDP-N-ACETYLMURAMOYL-TRIPEPTIDE--D-ALANYL-D-ALANINE LIGASE"/>
    <property type="match status" value="1"/>
</dbReference>
<sequence>MKQVSGITRLLRSLRAGGHELAYRLAGPIERSIARRNQARYCKSFVAVTGSVGKSTTTSLTGRLLGLEARAVTGLYQNTPRQTMRPLRKLDAPADFVVQEVSGHRPGALDDIVATLRVDIAVVTTIGLDHHAAFRTDAAVAAEKGKLVAALGPSGIACLNADDPLVRAMASRCRGRVVLYGRDPAAEVRAENVTAHWPERLRFDLVVGGRRIPVATRFVSTLMLTNLLAALAVVHAAGHDLGRAVEALRQIEPLPDRLGVRTGFDQHGYVVDTYKASYWSTRRLMEDLPNWGAAPRIVVLGDLSDVGNDGSRKYRQTLKAAAKSADLVIGVGHSAGPAARLRAAGSSNIVSAGSLDEVRVMLAAAPPSLVLLKSNRLYPLRQLVPRQTPVAAG</sequence>
<evidence type="ECO:0000256" key="3">
    <source>
        <dbReference type="ARBA" id="ARBA00022840"/>
    </source>
</evidence>
<dbReference type="GO" id="GO:0005524">
    <property type="term" value="F:ATP binding"/>
    <property type="evidence" value="ECO:0007669"/>
    <property type="project" value="UniProtKB-KW"/>
</dbReference>
<dbReference type="InterPro" id="IPR051046">
    <property type="entry name" value="MurCDEF_CellWall_CoF430Synth"/>
</dbReference>
<evidence type="ECO:0000256" key="1">
    <source>
        <dbReference type="ARBA" id="ARBA00022598"/>
    </source>
</evidence>
<dbReference type="GO" id="GO:0016881">
    <property type="term" value="F:acid-amino acid ligase activity"/>
    <property type="evidence" value="ECO:0007669"/>
    <property type="project" value="InterPro"/>
</dbReference>
<dbReference type="InterPro" id="IPR013221">
    <property type="entry name" value="Mur_ligase_cen"/>
</dbReference>
<dbReference type="EMBL" id="JACRAF010000025">
    <property type="protein sequence ID" value="MBI4921837.1"/>
    <property type="molecule type" value="Genomic_DNA"/>
</dbReference>
<keyword evidence="2" id="KW-0547">Nucleotide-binding</keyword>
<comment type="caution">
    <text evidence="5">The sequence shown here is derived from an EMBL/GenBank/DDBJ whole genome shotgun (WGS) entry which is preliminary data.</text>
</comment>
<dbReference type="Proteomes" id="UP000782610">
    <property type="component" value="Unassembled WGS sequence"/>
</dbReference>
<dbReference type="PANTHER" id="PTHR43024:SF1">
    <property type="entry name" value="UDP-N-ACETYLMURAMOYL-TRIPEPTIDE--D-ALANYL-D-ALANINE LIGASE"/>
    <property type="match status" value="1"/>
</dbReference>
<evidence type="ECO:0000256" key="2">
    <source>
        <dbReference type="ARBA" id="ARBA00022741"/>
    </source>
</evidence>
<dbReference type="SUPFAM" id="SSF53244">
    <property type="entry name" value="MurD-like peptide ligases, peptide-binding domain"/>
    <property type="match status" value="1"/>
</dbReference>
<dbReference type="Gene3D" id="3.90.190.20">
    <property type="entry name" value="Mur ligase, C-terminal domain"/>
    <property type="match status" value="1"/>
</dbReference>
<dbReference type="Pfam" id="PF08245">
    <property type="entry name" value="Mur_ligase_M"/>
    <property type="match status" value="1"/>
</dbReference>
<dbReference type="SUPFAM" id="SSF53623">
    <property type="entry name" value="MurD-like peptide ligases, catalytic domain"/>
    <property type="match status" value="1"/>
</dbReference>
<dbReference type="Gene3D" id="3.40.1190.10">
    <property type="entry name" value="Mur-like, catalytic domain"/>
    <property type="match status" value="1"/>
</dbReference>
<accession>A0A933L2D5</accession>
<protein>
    <recommendedName>
        <fullName evidence="4">Mur ligase central domain-containing protein</fullName>
    </recommendedName>
</protein>
<name>A0A933L2D5_9HYPH</name>
<organism evidence="5 6">
    <name type="scientific">Devosia nanyangense</name>
    <dbReference type="NCBI Taxonomy" id="1228055"/>
    <lineage>
        <taxon>Bacteria</taxon>
        <taxon>Pseudomonadati</taxon>
        <taxon>Pseudomonadota</taxon>
        <taxon>Alphaproteobacteria</taxon>
        <taxon>Hyphomicrobiales</taxon>
        <taxon>Devosiaceae</taxon>
        <taxon>Devosia</taxon>
    </lineage>
</organism>
<dbReference type="InterPro" id="IPR036615">
    <property type="entry name" value="Mur_ligase_C_dom_sf"/>
</dbReference>
<dbReference type="InterPro" id="IPR036565">
    <property type="entry name" value="Mur-like_cat_sf"/>
</dbReference>
<reference evidence="5" key="1">
    <citation type="submission" date="2020-07" db="EMBL/GenBank/DDBJ databases">
        <title>Huge and variable diversity of episymbiotic CPR bacteria and DPANN archaea in groundwater ecosystems.</title>
        <authorList>
            <person name="He C.Y."/>
            <person name="Keren R."/>
            <person name="Whittaker M."/>
            <person name="Farag I.F."/>
            <person name="Doudna J."/>
            <person name="Cate J.H.D."/>
            <person name="Banfield J.F."/>
        </authorList>
    </citation>
    <scope>NUCLEOTIDE SEQUENCE</scope>
    <source>
        <strain evidence="5">NC_groundwater_1586_Pr3_B-0.1um_66_15</strain>
    </source>
</reference>